<dbReference type="EMBL" id="LR796178">
    <property type="protein sequence ID" value="CAB4124175.1"/>
    <property type="molecule type" value="Genomic_DNA"/>
</dbReference>
<proteinExistence type="predicted"/>
<accession>A0A6J5KSP0</accession>
<name>A0A6J5KSP0_9CAUD</name>
<protein>
    <submittedName>
        <fullName evidence="1">Uncharacterized protein</fullName>
    </submittedName>
</protein>
<evidence type="ECO:0000313" key="1">
    <source>
        <dbReference type="EMBL" id="CAB4124175.1"/>
    </source>
</evidence>
<gene>
    <name evidence="1" type="ORF">UFOVP49_44</name>
</gene>
<organism evidence="1">
    <name type="scientific">uncultured Caudovirales phage</name>
    <dbReference type="NCBI Taxonomy" id="2100421"/>
    <lineage>
        <taxon>Viruses</taxon>
        <taxon>Duplodnaviria</taxon>
        <taxon>Heunggongvirae</taxon>
        <taxon>Uroviricota</taxon>
        <taxon>Caudoviricetes</taxon>
        <taxon>Peduoviridae</taxon>
        <taxon>Maltschvirus</taxon>
        <taxon>Maltschvirus maltsch</taxon>
    </lineage>
</organism>
<reference evidence="1" key="1">
    <citation type="submission" date="2020-04" db="EMBL/GenBank/DDBJ databases">
        <authorList>
            <person name="Chiriac C."/>
            <person name="Salcher M."/>
            <person name="Ghai R."/>
            <person name="Kavagutti S V."/>
        </authorList>
    </citation>
    <scope>NUCLEOTIDE SEQUENCE</scope>
</reference>
<sequence length="265" mass="31164">MSKFGIFTSVNMISLRESKNRRAEMSEQMVRYGVPRHEYYLTDRWTDISKYSGITAKYPEHSSRVQGTLISHLEMMRHWYLSTSEPYAIFCDDDIDFSVSEYWNFTLDEFVQNLPADWECVQLVRGQMAPGTVGRDSYDCVLKIMYGRWWGVCSLMSRSYVKKCLDRHLRGYSEYDLRLLDWYPEVFDPNLIEYVENILYLCKGVVYNYPLLLTLDPFNVESTYSDVPTEDDVAVKMPSRICREAFLDLWKSDGIMLDLKTSLTV</sequence>